<gene>
    <name evidence="2" type="ORF">ACFSKV_08585</name>
</gene>
<protein>
    <submittedName>
        <fullName evidence="2">DUF3857 domain-containing protein</fullName>
    </submittedName>
</protein>
<reference evidence="3" key="1">
    <citation type="journal article" date="2019" name="Int. J. Syst. Evol. Microbiol.">
        <title>The Global Catalogue of Microorganisms (GCM) 10K type strain sequencing project: providing services to taxonomists for standard genome sequencing and annotation.</title>
        <authorList>
            <consortium name="The Broad Institute Genomics Platform"/>
            <consortium name="The Broad Institute Genome Sequencing Center for Infectious Disease"/>
            <person name="Wu L."/>
            <person name="Ma J."/>
        </authorList>
    </citation>
    <scope>NUCLEOTIDE SEQUENCE [LARGE SCALE GENOMIC DNA]</scope>
    <source>
        <strain evidence="3">KCTC 19812</strain>
    </source>
</reference>
<name>A0ABW5B8V5_9BACT</name>
<dbReference type="Gene3D" id="2.60.120.1130">
    <property type="match status" value="1"/>
</dbReference>
<accession>A0ABW5B8V5</accession>
<dbReference type="Gene3D" id="2.60.40.3140">
    <property type="match status" value="1"/>
</dbReference>
<dbReference type="InterPro" id="IPR024618">
    <property type="entry name" value="DUF3857"/>
</dbReference>
<dbReference type="Pfam" id="PF12969">
    <property type="entry name" value="DUF3857"/>
    <property type="match status" value="1"/>
</dbReference>
<feature type="domain" description="DUF3857" evidence="1">
    <location>
        <begin position="66"/>
        <end position="220"/>
    </location>
</feature>
<sequence length="646" mass="73401">MKIQHSLLILFVCLISSLGLLAQDMKFGKYSQDEINLNRVEFEPEASAVVLEEISHNQFMGVVQHSNIHRRIKILKDGGKSQGDVAIRFYFGKTGVQDVSKLSAQTVNFENGEEKVTKLSKADFFEVELDNGWKEIRFTFPNVGVGSIIEYSYLKTDKSITFLESWVFHNSIPTIKSTYTIDLPTYLNYRFLSQGEKTLNTNFKTQRDGLYSWTVKELTSIKEEPFMSHYRDYLEKIDFQLAGYAFVNSSEYGGKSGFQETFSSWQDLTKFITELEEFGQYLKPSSTLRNQLVAFTPIGNTEIEKAKSVYDFIVNNYSFNGKSGFFPSKNLKSILESRQGTRADINLTLLSYLRQNGISAQPLLISSKGNGRSRLVDTPFIDQFDQLIIYSKIGGKEYYLDATDKNNPFGYIPLPMHVTYGYVMLEEGSGLIPVNISHRSGIQQMVNIKLDNDNQFVASSTIRFSDYDALINDKINLVASPEKFKAELFGVDSEKVSDFEVQQKNEPRKQIEAKFKYLGNGIDSDLVLVTPFQMARWEENPLNSDIRTFPVDFLYTFSDSYTSILEIPQGFELDDYPEDATVALPGGDANFSYQITTLDNSVKVSATINLKYSIISPSIYPELKYFMEMVTGKLGEPIVFKKLANP</sequence>
<keyword evidence="3" id="KW-1185">Reference proteome</keyword>
<dbReference type="Gene3D" id="3.10.620.30">
    <property type="match status" value="1"/>
</dbReference>
<evidence type="ECO:0000313" key="3">
    <source>
        <dbReference type="Proteomes" id="UP001597414"/>
    </source>
</evidence>
<dbReference type="RefSeq" id="WP_380801548.1">
    <property type="nucleotide sequence ID" value="NZ_JBHUIV010000014.1"/>
</dbReference>
<dbReference type="EMBL" id="JBHUIV010000014">
    <property type="protein sequence ID" value="MFD2201621.1"/>
    <property type="molecule type" value="Genomic_DNA"/>
</dbReference>
<dbReference type="Proteomes" id="UP001597414">
    <property type="component" value="Unassembled WGS sequence"/>
</dbReference>
<evidence type="ECO:0000259" key="1">
    <source>
        <dbReference type="Pfam" id="PF12969"/>
    </source>
</evidence>
<organism evidence="2 3">
    <name type="scientific">Shivajiella indica</name>
    <dbReference type="NCBI Taxonomy" id="872115"/>
    <lineage>
        <taxon>Bacteria</taxon>
        <taxon>Pseudomonadati</taxon>
        <taxon>Bacteroidota</taxon>
        <taxon>Cytophagia</taxon>
        <taxon>Cytophagales</taxon>
        <taxon>Cyclobacteriaceae</taxon>
        <taxon>Shivajiella</taxon>
    </lineage>
</organism>
<comment type="caution">
    <text evidence="2">The sequence shown here is derived from an EMBL/GenBank/DDBJ whole genome shotgun (WGS) entry which is preliminary data.</text>
</comment>
<evidence type="ECO:0000313" key="2">
    <source>
        <dbReference type="EMBL" id="MFD2201621.1"/>
    </source>
</evidence>
<proteinExistence type="predicted"/>